<protein>
    <submittedName>
        <fullName evidence="2">Uncharacterized protein</fullName>
    </submittedName>
</protein>
<feature type="region of interest" description="Disordered" evidence="1">
    <location>
        <begin position="94"/>
        <end position="113"/>
    </location>
</feature>
<feature type="compositionally biased region" description="Low complexity" evidence="1">
    <location>
        <begin position="10"/>
        <end position="20"/>
    </location>
</feature>
<sequence>MCKSCDPKQSSRASSSPPLPRLLLANSRMLGLDFIRGLARRTLRTGKEFSPFDLSQQHAIQVSLDIGETLKKHLQEQDESGNLDEDLSGALESLTTDDSSLTDTLPVLPITDTPKRSADVADLDLDLDLPPPSHSKQRKLRKHPALDDMTCLERNKAKGHLRRGKQRERKNSGTPMQKAVHGRRIEEAVPHAIETEMNAADFPHASTGWIGMRAGKKPRNAKQPAPSHEDAYGMGGRQYTQEEVDKLTGTVGFAYTLDTVGLLQKTILCLQSDISGPAGARITQFIISHVARSIVHRGDGMADGINCGMQAISAGPVQYQLVIILAWHWSGHQKMMMRSKL</sequence>
<dbReference type="EMBL" id="JARKIF010000132">
    <property type="protein sequence ID" value="KAJ7603656.1"/>
    <property type="molecule type" value="Genomic_DNA"/>
</dbReference>
<feature type="region of interest" description="Disordered" evidence="1">
    <location>
        <begin position="215"/>
        <end position="235"/>
    </location>
</feature>
<name>A0AAD7AYG4_9AGAR</name>
<feature type="compositionally biased region" description="Basic residues" evidence="1">
    <location>
        <begin position="157"/>
        <end position="168"/>
    </location>
</feature>
<dbReference type="Proteomes" id="UP001221142">
    <property type="component" value="Unassembled WGS sequence"/>
</dbReference>
<evidence type="ECO:0000256" key="1">
    <source>
        <dbReference type="SAM" id="MobiDB-lite"/>
    </source>
</evidence>
<dbReference type="AlphaFoldDB" id="A0AAD7AYG4"/>
<keyword evidence="3" id="KW-1185">Reference proteome</keyword>
<evidence type="ECO:0000313" key="3">
    <source>
        <dbReference type="Proteomes" id="UP001221142"/>
    </source>
</evidence>
<comment type="caution">
    <text evidence="2">The sequence shown here is derived from an EMBL/GenBank/DDBJ whole genome shotgun (WGS) entry which is preliminary data.</text>
</comment>
<accession>A0AAD7AYG4</accession>
<gene>
    <name evidence="2" type="ORF">FB45DRAFT_881455</name>
</gene>
<organism evidence="2 3">
    <name type="scientific">Roridomyces roridus</name>
    <dbReference type="NCBI Taxonomy" id="1738132"/>
    <lineage>
        <taxon>Eukaryota</taxon>
        <taxon>Fungi</taxon>
        <taxon>Dikarya</taxon>
        <taxon>Basidiomycota</taxon>
        <taxon>Agaricomycotina</taxon>
        <taxon>Agaricomycetes</taxon>
        <taxon>Agaricomycetidae</taxon>
        <taxon>Agaricales</taxon>
        <taxon>Marasmiineae</taxon>
        <taxon>Mycenaceae</taxon>
        <taxon>Roridomyces</taxon>
    </lineage>
</organism>
<reference evidence="2" key="1">
    <citation type="submission" date="2023-03" db="EMBL/GenBank/DDBJ databases">
        <title>Massive genome expansion in bonnet fungi (Mycena s.s.) driven by repeated elements and novel gene families across ecological guilds.</title>
        <authorList>
            <consortium name="Lawrence Berkeley National Laboratory"/>
            <person name="Harder C.B."/>
            <person name="Miyauchi S."/>
            <person name="Viragh M."/>
            <person name="Kuo A."/>
            <person name="Thoen E."/>
            <person name="Andreopoulos B."/>
            <person name="Lu D."/>
            <person name="Skrede I."/>
            <person name="Drula E."/>
            <person name="Henrissat B."/>
            <person name="Morin E."/>
            <person name="Kohler A."/>
            <person name="Barry K."/>
            <person name="LaButti K."/>
            <person name="Morin E."/>
            <person name="Salamov A."/>
            <person name="Lipzen A."/>
            <person name="Mereny Z."/>
            <person name="Hegedus B."/>
            <person name="Baldrian P."/>
            <person name="Stursova M."/>
            <person name="Weitz H."/>
            <person name="Taylor A."/>
            <person name="Grigoriev I.V."/>
            <person name="Nagy L.G."/>
            <person name="Martin F."/>
            <person name="Kauserud H."/>
        </authorList>
    </citation>
    <scope>NUCLEOTIDE SEQUENCE</scope>
    <source>
        <strain evidence="2">9284</strain>
    </source>
</reference>
<proteinExistence type="predicted"/>
<feature type="region of interest" description="Disordered" evidence="1">
    <location>
        <begin position="1"/>
        <end position="20"/>
    </location>
</feature>
<feature type="region of interest" description="Disordered" evidence="1">
    <location>
        <begin position="157"/>
        <end position="182"/>
    </location>
</feature>
<feature type="compositionally biased region" description="Low complexity" evidence="1">
    <location>
        <begin position="94"/>
        <end position="105"/>
    </location>
</feature>
<evidence type="ECO:0000313" key="2">
    <source>
        <dbReference type="EMBL" id="KAJ7603656.1"/>
    </source>
</evidence>